<evidence type="ECO:0000256" key="1">
    <source>
        <dbReference type="SAM" id="Phobius"/>
    </source>
</evidence>
<accession>A0ABD3DEP4</accession>
<dbReference type="Proteomes" id="UP001632038">
    <property type="component" value="Unassembled WGS sequence"/>
</dbReference>
<reference evidence="3" key="1">
    <citation type="journal article" date="2024" name="IScience">
        <title>Strigolactones Initiate the Formation of Haustorium-like Structures in Castilleja.</title>
        <authorList>
            <person name="Buerger M."/>
            <person name="Peterson D."/>
            <person name="Chory J."/>
        </authorList>
    </citation>
    <scope>NUCLEOTIDE SEQUENCE [LARGE SCALE GENOMIC DNA]</scope>
</reference>
<keyword evidence="1" id="KW-0472">Membrane</keyword>
<comment type="caution">
    <text evidence="2">The sequence shown here is derived from an EMBL/GenBank/DDBJ whole genome shotgun (WGS) entry which is preliminary data.</text>
</comment>
<keyword evidence="1" id="KW-0812">Transmembrane</keyword>
<name>A0ABD3DEP4_9LAMI</name>
<dbReference type="AlphaFoldDB" id="A0ABD3DEP4"/>
<evidence type="ECO:0000313" key="3">
    <source>
        <dbReference type="Proteomes" id="UP001632038"/>
    </source>
</evidence>
<evidence type="ECO:0000313" key="2">
    <source>
        <dbReference type="EMBL" id="KAL3640688.1"/>
    </source>
</evidence>
<dbReference type="EMBL" id="JAVIJP010000017">
    <property type="protein sequence ID" value="KAL3640688.1"/>
    <property type="molecule type" value="Genomic_DNA"/>
</dbReference>
<keyword evidence="1" id="KW-1133">Transmembrane helix</keyword>
<gene>
    <name evidence="2" type="ORF">CASFOL_015656</name>
</gene>
<keyword evidence="3" id="KW-1185">Reference proteome</keyword>
<sequence length="129" mass="14800">MNFHFPSFSSFWNLYMMRLFPNWPDHQTPCDYCFSLLLVFLLTFTAEFCSKYPISRQNDRRVAVLGGAALRGLSMFMTYLAIIAIIATDFVFFLSAVFGHAAGNLAAGLYEYHIEQAESTLYNDGYFKL</sequence>
<proteinExistence type="predicted"/>
<evidence type="ECO:0008006" key="4">
    <source>
        <dbReference type="Google" id="ProtNLM"/>
    </source>
</evidence>
<protein>
    <recommendedName>
        <fullName evidence="4">Copper transporter</fullName>
    </recommendedName>
</protein>
<feature type="transmembrane region" description="Helical" evidence="1">
    <location>
        <begin position="73"/>
        <end position="98"/>
    </location>
</feature>
<organism evidence="2 3">
    <name type="scientific">Castilleja foliolosa</name>
    <dbReference type="NCBI Taxonomy" id="1961234"/>
    <lineage>
        <taxon>Eukaryota</taxon>
        <taxon>Viridiplantae</taxon>
        <taxon>Streptophyta</taxon>
        <taxon>Embryophyta</taxon>
        <taxon>Tracheophyta</taxon>
        <taxon>Spermatophyta</taxon>
        <taxon>Magnoliopsida</taxon>
        <taxon>eudicotyledons</taxon>
        <taxon>Gunneridae</taxon>
        <taxon>Pentapetalae</taxon>
        <taxon>asterids</taxon>
        <taxon>lamiids</taxon>
        <taxon>Lamiales</taxon>
        <taxon>Orobanchaceae</taxon>
        <taxon>Pedicularideae</taxon>
        <taxon>Castillejinae</taxon>
        <taxon>Castilleja</taxon>
    </lineage>
</organism>